<keyword evidence="3" id="KW-1185">Reference proteome</keyword>
<reference evidence="3" key="1">
    <citation type="submission" date="2016-10" db="EMBL/GenBank/DDBJ databases">
        <authorList>
            <person name="Varghese N."/>
            <person name="Submissions S."/>
        </authorList>
    </citation>
    <scope>NUCLEOTIDE SEQUENCE [LARGE SCALE GENOMIC DNA]</scope>
    <source>
        <strain evidence="3">DSM 17934</strain>
    </source>
</reference>
<evidence type="ECO:0000313" key="3">
    <source>
        <dbReference type="Proteomes" id="UP000199702"/>
    </source>
</evidence>
<gene>
    <name evidence="2" type="ORF">SAMN05660918_1038</name>
</gene>
<feature type="transmembrane region" description="Helical" evidence="1">
    <location>
        <begin position="141"/>
        <end position="163"/>
    </location>
</feature>
<accession>A0A1H6S4L7</accession>
<feature type="transmembrane region" description="Helical" evidence="1">
    <location>
        <begin position="12"/>
        <end position="34"/>
    </location>
</feature>
<evidence type="ECO:0008006" key="4">
    <source>
        <dbReference type="Google" id="ProtNLM"/>
    </source>
</evidence>
<protein>
    <recommendedName>
        <fullName evidence="4">YhhN-like protein</fullName>
    </recommendedName>
</protein>
<keyword evidence="1" id="KW-0812">Transmembrane</keyword>
<feature type="transmembrane region" description="Helical" evidence="1">
    <location>
        <begin position="113"/>
        <end position="135"/>
    </location>
</feature>
<proteinExistence type="predicted"/>
<dbReference type="Proteomes" id="UP000199702">
    <property type="component" value="Unassembled WGS sequence"/>
</dbReference>
<organism evidence="2 3">
    <name type="scientific">Flavobacterium terrigena</name>
    <dbReference type="NCBI Taxonomy" id="402734"/>
    <lineage>
        <taxon>Bacteria</taxon>
        <taxon>Pseudomonadati</taxon>
        <taxon>Bacteroidota</taxon>
        <taxon>Flavobacteriia</taxon>
        <taxon>Flavobacteriales</taxon>
        <taxon>Flavobacteriaceae</taxon>
        <taxon>Flavobacterium</taxon>
    </lineage>
</organism>
<feature type="transmembrane region" description="Helical" evidence="1">
    <location>
        <begin position="170"/>
        <end position="193"/>
    </location>
</feature>
<dbReference type="OrthoDB" id="1367216at2"/>
<evidence type="ECO:0000313" key="2">
    <source>
        <dbReference type="EMBL" id="SEI58675.1"/>
    </source>
</evidence>
<dbReference type="EMBL" id="FNYA01000002">
    <property type="protein sequence ID" value="SEI58675.1"/>
    <property type="molecule type" value="Genomic_DNA"/>
</dbReference>
<name>A0A1H6S4L7_9FLAO</name>
<feature type="transmembrane region" description="Helical" evidence="1">
    <location>
        <begin position="84"/>
        <end position="106"/>
    </location>
</feature>
<evidence type="ECO:0000256" key="1">
    <source>
        <dbReference type="SAM" id="Phobius"/>
    </source>
</evidence>
<keyword evidence="1" id="KW-1133">Transmembrane helix</keyword>
<keyword evidence="1" id="KW-0472">Membrane</keyword>
<sequence length="230" mass="26722">MIKAFLKNKDVVKTLILVYFLNLVFYSICSFLKFTSAETVFWFSRIPLLLILYLITGRKSIIYITSLLLYQTASILFSTGNQDLFIYGSISSVGYKFLLLLILLPLITKENRLAISLACLPFFVLFLYIIELVLHSLGESLFIWILNALITSIIGGIAIIHYINNYDLKGYWLLISSILFIIQIGAFFINKFYIKSEAIYQMVIFFYGLSHFTFYKFMILKEQERFNVST</sequence>
<dbReference type="RefSeq" id="WP_091309124.1">
    <property type="nucleotide sequence ID" value="NZ_CBCSJU010000005.1"/>
</dbReference>
<feature type="transmembrane region" description="Helical" evidence="1">
    <location>
        <begin position="199"/>
        <end position="217"/>
    </location>
</feature>
<dbReference type="AlphaFoldDB" id="A0A1H6S4L7"/>